<accession>A0A3D6BSI7</accession>
<dbReference type="InterPro" id="IPR003795">
    <property type="entry name" value="DUF192"/>
</dbReference>
<gene>
    <name evidence="1" type="ORF">DHV22_11445</name>
</gene>
<comment type="caution">
    <text evidence="1">The sequence shown here is derived from an EMBL/GenBank/DDBJ whole genome shotgun (WGS) entry which is preliminary data.</text>
</comment>
<evidence type="ECO:0008006" key="3">
    <source>
        <dbReference type="Google" id="ProtNLM"/>
    </source>
</evidence>
<evidence type="ECO:0000313" key="2">
    <source>
        <dbReference type="Proteomes" id="UP000263268"/>
    </source>
</evidence>
<sequence length="167" mass="19114">MNFKSRHSLPFLFALSLASFSINSSCKEDKKIIKTTEVPFTKEGELTLFKPTSDSLVSKLDIEIADSEYDTQTGLMYRNSMKENQGMLFVFPDERPRSFYMKNTRFALDIIYLDQSKSIVSFQENAQPLNESSLPSHVPAMYVLEVNAGLVSKWRLEVGDKMEFSKN</sequence>
<dbReference type="Pfam" id="PF02643">
    <property type="entry name" value="DUF192"/>
    <property type="match status" value="1"/>
</dbReference>
<organism evidence="1 2">
    <name type="scientific">Xanthomarina gelatinilytica</name>
    <dbReference type="NCBI Taxonomy" id="1137281"/>
    <lineage>
        <taxon>Bacteria</taxon>
        <taxon>Pseudomonadati</taxon>
        <taxon>Bacteroidota</taxon>
        <taxon>Flavobacteriia</taxon>
        <taxon>Flavobacteriales</taxon>
        <taxon>Flavobacteriaceae</taxon>
        <taxon>Xanthomarina</taxon>
    </lineage>
</organism>
<protein>
    <recommendedName>
        <fullName evidence="3">DUF192 domain-containing protein</fullName>
    </recommendedName>
</protein>
<dbReference type="PANTHER" id="PTHR37953:SF1">
    <property type="entry name" value="UPF0127 PROTEIN MJ1496"/>
    <property type="match status" value="1"/>
</dbReference>
<dbReference type="EMBL" id="DPRK01000183">
    <property type="protein sequence ID" value="HCY82163.1"/>
    <property type="molecule type" value="Genomic_DNA"/>
</dbReference>
<dbReference type="Gene3D" id="2.60.120.1140">
    <property type="entry name" value="Protein of unknown function DUF192"/>
    <property type="match status" value="1"/>
</dbReference>
<dbReference type="PANTHER" id="PTHR37953">
    <property type="entry name" value="UPF0127 PROTEIN MJ1496"/>
    <property type="match status" value="1"/>
</dbReference>
<dbReference type="Proteomes" id="UP000263268">
    <property type="component" value="Unassembled WGS sequence"/>
</dbReference>
<reference evidence="1 2" key="1">
    <citation type="journal article" date="2018" name="Nat. Biotechnol.">
        <title>A standardized bacterial taxonomy based on genome phylogeny substantially revises the tree of life.</title>
        <authorList>
            <person name="Parks D.H."/>
            <person name="Chuvochina M."/>
            <person name="Waite D.W."/>
            <person name="Rinke C."/>
            <person name="Skarshewski A."/>
            <person name="Chaumeil P.A."/>
            <person name="Hugenholtz P."/>
        </authorList>
    </citation>
    <scope>NUCLEOTIDE SEQUENCE [LARGE SCALE GENOMIC DNA]</scope>
    <source>
        <strain evidence="1">UBA10227</strain>
    </source>
</reference>
<evidence type="ECO:0000313" key="1">
    <source>
        <dbReference type="EMBL" id="HCY82163.1"/>
    </source>
</evidence>
<name>A0A3D6BSI7_9FLAO</name>
<proteinExistence type="predicted"/>
<dbReference type="InterPro" id="IPR038695">
    <property type="entry name" value="Saro_0823-like_sf"/>
</dbReference>
<dbReference type="AlphaFoldDB" id="A0A3D6BSI7"/>